<feature type="transmembrane region" description="Helical" evidence="1">
    <location>
        <begin position="7"/>
        <end position="27"/>
    </location>
</feature>
<comment type="caution">
    <text evidence="2">The sequence shown here is derived from an EMBL/GenBank/DDBJ whole genome shotgun (WGS) entry which is preliminary data.</text>
</comment>
<protein>
    <submittedName>
        <fullName evidence="2">Uncharacterized protein</fullName>
    </submittedName>
</protein>
<keyword evidence="1" id="KW-0472">Membrane</keyword>
<keyword evidence="1" id="KW-1133">Transmembrane helix</keyword>
<dbReference type="Proteomes" id="UP001519654">
    <property type="component" value="Unassembled WGS sequence"/>
</dbReference>
<organism evidence="2 3">
    <name type="scientific">Paractinoplanes bogorensis</name>
    <dbReference type="NCBI Taxonomy" id="1610840"/>
    <lineage>
        <taxon>Bacteria</taxon>
        <taxon>Bacillati</taxon>
        <taxon>Actinomycetota</taxon>
        <taxon>Actinomycetes</taxon>
        <taxon>Micromonosporales</taxon>
        <taxon>Micromonosporaceae</taxon>
        <taxon>Paractinoplanes</taxon>
    </lineage>
</organism>
<evidence type="ECO:0000313" key="2">
    <source>
        <dbReference type="EMBL" id="MBU2663424.1"/>
    </source>
</evidence>
<feature type="transmembrane region" description="Helical" evidence="1">
    <location>
        <begin position="47"/>
        <end position="63"/>
    </location>
</feature>
<sequence>MRALTDAAAGLVVDVVSTLLVVAILLLLLRRVMPGLGNALWGYYRRLLGWLFALPVRLIRWLIREAAGRRRSR</sequence>
<gene>
    <name evidence="2" type="ORF">KOI35_07890</name>
</gene>
<reference evidence="2 3" key="1">
    <citation type="submission" date="2021-06" db="EMBL/GenBank/DDBJ databases">
        <title>Actinoplanes lichenicola sp. nov., and Actinoplanes ovalisporus sp. nov., isolated from lichen in Thailand.</title>
        <authorList>
            <person name="Saeng-In P."/>
            <person name="Kanchanasin P."/>
            <person name="Yuki M."/>
            <person name="Kudo T."/>
            <person name="Ohkuma M."/>
            <person name="Phongsopitanun W."/>
            <person name="Tanasupawat S."/>
        </authorList>
    </citation>
    <scope>NUCLEOTIDE SEQUENCE [LARGE SCALE GENOMIC DNA]</scope>
    <source>
        <strain evidence="2 3">NBRC 110975</strain>
    </source>
</reference>
<dbReference type="RefSeq" id="WP_215785353.1">
    <property type="nucleotide sequence ID" value="NZ_JAHKKG010000002.1"/>
</dbReference>
<keyword evidence="3" id="KW-1185">Reference proteome</keyword>
<keyword evidence="1" id="KW-0812">Transmembrane</keyword>
<evidence type="ECO:0000313" key="3">
    <source>
        <dbReference type="Proteomes" id="UP001519654"/>
    </source>
</evidence>
<dbReference type="EMBL" id="JAHKKG010000002">
    <property type="protein sequence ID" value="MBU2663424.1"/>
    <property type="molecule type" value="Genomic_DNA"/>
</dbReference>
<name>A0ABS5YL29_9ACTN</name>
<evidence type="ECO:0000256" key="1">
    <source>
        <dbReference type="SAM" id="Phobius"/>
    </source>
</evidence>
<accession>A0ABS5YL29</accession>
<proteinExistence type="predicted"/>